<gene>
    <name evidence="4" type="ORF">METZ01_LOCUS170075</name>
</gene>
<proteinExistence type="predicted"/>
<evidence type="ECO:0000256" key="1">
    <source>
        <dbReference type="ARBA" id="ARBA00022630"/>
    </source>
</evidence>
<evidence type="ECO:0000259" key="3">
    <source>
        <dbReference type="PROSITE" id="PS51387"/>
    </source>
</evidence>
<dbReference type="PANTHER" id="PTHR43716:SF2">
    <property type="entry name" value="BLL6224 PROTEIN"/>
    <property type="match status" value="1"/>
</dbReference>
<dbReference type="InterPro" id="IPR016166">
    <property type="entry name" value="FAD-bd_PCMH"/>
</dbReference>
<dbReference type="PROSITE" id="PS51387">
    <property type="entry name" value="FAD_PCMH"/>
    <property type="match status" value="1"/>
</dbReference>
<dbReference type="InterPro" id="IPR016169">
    <property type="entry name" value="FAD-bd_PCMH_sub2"/>
</dbReference>
<dbReference type="Gene3D" id="3.30.70.2190">
    <property type="match status" value="1"/>
</dbReference>
<dbReference type="Pfam" id="PF02913">
    <property type="entry name" value="FAD-oxidase_C"/>
    <property type="match status" value="1"/>
</dbReference>
<evidence type="ECO:0000313" key="4">
    <source>
        <dbReference type="EMBL" id="SVB17221.1"/>
    </source>
</evidence>
<dbReference type="FunFam" id="3.30.465.10:FF:000001">
    <property type="entry name" value="D-2-hydroxyglutarate dehydrogenase, mitochondrial"/>
    <property type="match status" value="1"/>
</dbReference>
<dbReference type="Gene3D" id="3.30.465.10">
    <property type="match status" value="1"/>
</dbReference>
<name>A0A382BUN6_9ZZZZ</name>
<protein>
    <recommendedName>
        <fullName evidence="3">FAD-binding PCMH-type domain-containing protein</fullName>
    </recommendedName>
</protein>
<dbReference type="Gene3D" id="3.30.43.10">
    <property type="entry name" value="Uridine Diphospho-n-acetylenolpyruvylglucosamine Reductase, domain 2"/>
    <property type="match status" value="1"/>
</dbReference>
<reference evidence="4" key="1">
    <citation type="submission" date="2018-05" db="EMBL/GenBank/DDBJ databases">
        <authorList>
            <person name="Lanie J.A."/>
            <person name="Ng W.-L."/>
            <person name="Kazmierczak K.M."/>
            <person name="Andrzejewski T.M."/>
            <person name="Davidsen T.M."/>
            <person name="Wayne K.J."/>
            <person name="Tettelin H."/>
            <person name="Glass J.I."/>
            <person name="Rusch D."/>
            <person name="Podicherti R."/>
            <person name="Tsui H.-C.T."/>
            <person name="Winkler M.E."/>
        </authorList>
    </citation>
    <scope>NUCLEOTIDE SEQUENCE</scope>
</reference>
<organism evidence="4">
    <name type="scientific">marine metagenome</name>
    <dbReference type="NCBI Taxonomy" id="408172"/>
    <lineage>
        <taxon>unclassified sequences</taxon>
        <taxon>metagenomes</taxon>
        <taxon>ecological metagenomes</taxon>
    </lineage>
</organism>
<evidence type="ECO:0000256" key="2">
    <source>
        <dbReference type="ARBA" id="ARBA00022827"/>
    </source>
</evidence>
<dbReference type="GO" id="GO:0071949">
    <property type="term" value="F:FAD binding"/>
    <property type="evidence" value="ECO:0007669"/>
    <property type="project" value="InterPro"/>
</dbReference>
<dbReference type="InterPro" id="IPR036318">
    <property type="entry name" value="FAD-bd_PCMH-like_sf"/>
</dbReference>
<dbReference type="SUPFAM" id="SSF56176">
    <property type="entry name" value="FAD-binding/transporter-associated domain-like"/>
    <property type="match status" value="1"/>
</dbReference>
<dbReference type="PANTHER" id="PTHR43716">
    <property type="entry name" value="D-2-HYDROXYGLUTARATE DEHYDROGENASE, MITOCHONDRIAL"/>
    <property type="match status" value="1"/>
</dbReference>
<dbReference type="EMBL" id="UINC01031340">
    <property type="protein sequence ID" value="SVB17221.1"/>
    <property type="molecule type" value="Genomic_DNA"/>
</dbReference>
<sequence>MITSSNPVEIINQLKATVGSQNYIEDTSQMESYLNDARGLFHGMSPLILKPLNSEMVSAIVTLCNEASIGIVPQGGNTGLVGGSVPSKSGLEVVISLERMNKIIDIDPINYTMTLEAGCILSEVQNAARDVGRMFPLSLAAEGSCQIGGNLSTNAGGTAVLRYGNAKELVLGLEVVLPDGTIMSGLRRLRKDNTGYDLKQLFLGAEGTLGIITKAVLKLFPLPADKATSLVAMSDLASTTKLLAKLREFSGDNITAFEYIDRACIDILIEQTDLEDVFSQKYQHYALVELSSSRQDANLQSLLESVLEAAFVDGIAIDAVIASSETQAAQLWRLRETL</sequence>
<dbReference type="GO" id="GO:0003824">
    <property type="term" value="F:catalytic activity"/>
    <property type="evidence" value="ECO:0007669"/>
    <property type="project" value="InterPro"/>
</dbReference>
<dbReference type="InterPro" id="IPR016164">
    <property type="entry name" value="FAD-linked_Oxase-like_C"/>
</dbReference>
<dbReference type="InterPro" id="IPR051264">
    <property type="entry name" value="FAD-oxidored/transferase_4"/>
</dbReference>
<dbReference type="InterPro" id="IPR006094">
    <property type="entry name" value="Oxid_FAD_bind_N"/>
</dbReference>
<dbReference type="InterPro" id="IPR016167">
    <property type="entry name" value="FAD-bd_PCMH_sub1"/>
</dbReference>
<feature type="domain" description="FAD-binding PCMH-type" evidence="3">
    <location>
        <begin position="41"/>
        <end position="222"/>
    </location>
</feature>
<dbReference type="AlphaFoldDB" id="A0A382BUN6"/>
<keyword evidence="2" id="KW-0274">FAD</keyword>
<accession>A0A382BUN6</accession>
<dbReference type="SUPFAM" id="SSF55103">
    <property type="entry name" value="FAD-linked oxidases, C-terminal domain"/>
    <property type="match status" value="1"/>
</dbReference>
<dbReference type="GO" id="GO:0022904">
    <property type="term" value="P:respiratory electron transport chain"/>
    <property type="evidence" value="ECO:0007669"/>
    <property type="project" value="TreeGrafter"/>
</dbReference>
<dbReference type="InterPro" id="IPR004113">
    <property type="entry name" value="FAD-bd_oxidored_4_C"/>
</dbReference>
<feature type="non-terminal residue" evidence="4">
    <location>
        <position position="338"/>
    </location>
</feature>
<dbReference type="Pfam" id="PF01565">
    <property type="entry name" value="FAD_binding_4"/>
    <property type="match status" value="1"/>
</dbReference>
<keyword evidence="1" id="KW-0285">Flavoprotein</keyword>